<dbReference type="AlphaFoldDB" id="A0A1E3Q3P6"/>
<name>A0A1E3Q3P6_LIPST</name>
<evidence type="ECO:0000313" key="2">
    <source>
        <dbReference type="EMBL" id="ODQ71782.1"/>
    </source>
</evidence>
<accession>A0A1E3Q3P6</accession>
<evidence type="ECO:0000256" key="1">
    <source>
        <dbReference type="SAM" id="MobiDB-lite"/>
    </source>
</evidence>
<organism evidence="2 3">
    <name type="scientific">Lipomyces starkeyi NRRL Y-11557</name>
    <dbReference type="NCBI Taxonomy" id="675824"/>
    <lineage>
        <taxon>Eukaryota</taxon>
        <taxon>Fungi</taxon>
        <taxon>Dikarya</taxon>
        <taxon>Ascomycota</taxon>
        <taxon>Saccharomycotina</taxon>
        <taxon>Lipomycetes</taxon>
        <taxon>Lipomycetales</taxon>
        <taxon>Lipomycetaceae</taxon>
        <taxon>Lipomyces</taxon>
    </lineage>
</organism>
<dbReference type="EMBL" id="KV454297">
    <property type="protein sequence ID" value="ODQ71782.1"/>
    <property type="molecule type" value="Genomic_DNA"/>
</dbReference>
<proteinExistence type="predicted"/>
<protein>
    <submittedName>
        <fullName evidence="2">Uncharacterized protein</fullName>
    </submittedName>
</protein>
<dbReference type="Proteomes" id="UP000094385">
    <property type="component" value="Unassembled WGS sequence"/>
</dbReference>
<gene>
    <name evidence="2" type="ORF">LIPSTDRAFT_73530</name>
</gene>
<sequence>MSDIDRRTSSVMVPCVQYQVRRVYPWESLYAVLGAWCNSCKQIQSRRGTFDRKERLKKHKAGNQNEARHRDIRMQSEHVVSCQVPGA</sequence>
<reference evidence="2 3" key="1">
    <citation type="journal article" date="2016" name="Proc. Natl. Acad. Sci. U.S.A.">
        <title>Comparative genomics of biotechnologically important yeasts.</title>
        <authorList>
            <person name="Riley R."/>
            <person name="Haridas S."/>
            <person name="Wolfe K.H."/>
            <person name="Lopes M.R."/>
            <person name="Hittinger C.T."/>
            <person name="Goeker M."/>
            <person name="Salamov A.A."/>
            <person name="Wisecaver J.H."/>
            <person name="Long T.M."/>
            <person name="Calvey C.H."/>
            <person name="Aerts A.L."/>
            <person name="Barry K.W."/>
            <person name="Choi C."/>
            <person name="Clum A."/>
            <person name="Coughlan A.Y."/>
            <person name="Deshpande S."/>
            <person name="Douglass A.P."/>
            <person name="Hanson S.J."/>
            <person name="Klenk H.-P."/>
            <person name="LaButti K.M."/>
            <person name="Lapidus A."/>
            <person name="Lindquist E.A."/>
            <person name="Lipzen A.M."/>
            <person name="Meier-Kolthoff J.P."/>
            <person name="Ohm R.A."/>
            <person name="Otillar R.P."/>
            <person name="Pangilinan J.L."/>
            <person name="Peng Y."/>
            <person name="Rokas A."/>
            <person name="Rosa C.A."/>
            <person name="Scheuner C."/>
            <person name="Sibirny A.A."/>
            <person name="Slot J.C."/>
            <person name="Stielow J.B."/>
            <person name="Sun H."/>
            <person name="Kurtzman C.P."/>
            <person name="Blackwell M."/>
            <person name="Grigoriev I.V."/>
            <person name="Jeffries T.W."/>
        </authorList>
    </citation>
    <scope>NUCLEOTIDE SEQUENCE [LARGE SCALE GENOMIC DNA]</scope>
    <source>
        <strain evidence="2 3">NRRL Y-11557</strain>
    </source>
</reference>
<evidence type="ECO:0000313" key="3">
    <source>
        <dbReference type="Proteomes" id="UP000094385"/>
    </source>
</evidence>
<keyword evidence="3" id="KW-1185">Reference proteome</keyword>
<feature type="region of interest" description="Disordered" evidence="1">
    <location>
        <begin position="51"/>
        <end position="72"/>
    </location>
</feature>